<protein>
    <submittedName>
        <fullName evidence="1">Uncharacterized protein</fullName>
    </submittedName>
</protein>
<dbReference type="Proteomes" id="UP000024376">
    <property type="component" value="Unassembled WGS sequence"/>
</dbReference>
<sequence>MEEERIATTTTTTTKYKHRLMYIGMDGWMGGWKLNKVRRAPNIKLYVTIYIYTPP</sequence>
<gene>
    <name evidence="1" type="ORF">M419DRAFT_116954</name>
</gene>
<dbReference type="AlphaFoldDB" id="A0A024SJM5"/>
<reference evidence="2" key="1">
    <citation type="journal article" date="2013" name="Ind. Biotechnol.">
        <title>Comparative genomics analysis of Trichoderma reesei strains.</title>
        <authorList>
            <person name="Koike H."/>
            <person name="Aerts A."/>
            <person name="LaButti K."/>
            <person name="Grigoriev I.V."/>
            <person name="Baker S.E."/>
        </authorList>
    </citation>
    <scope>NUCLEOTIDE SEQUENCE [LARGE SCALE GENOMIC DNA]</scope>
    <source>
        <strain evidence="2">ATCC 56765 / BCRC 32924 / NRRL 11460 / Rut C-30</strain>
    </source>
</reference>
<evidence type="ECO:0000313" key="1">
    <source>
        <dbReference type="EMBL" id="ETS06243.1"/>
    </source>
</evidence>
<dbReference type="HOGENOM" id="CLU_3034061_0_0_1"/>
<dbReference type="EMBL" id="KI911139">
    <property type="protein sequence ID" value="ETS06243.1"/>
    <property type="molecule type" value="Genomic_DNA"/>
</dbReference>
<name>A0A024SJM5_HYPJR</name>
<proteinExistence type="predicted"/>
<evidence type="ECO:0000313" key="2">
    <source>
        <dbReference type="Proteomes" id="UP000024376"/>
    </source>
</evidence>
<organism evidence="1 2">
    <name type="scientific">Hypocrea jecorina (strain ATCC 56765 / BCRC 32924 / NRRL 11460 / Rut C-30)</name>
    <name type="common">Trichoderma reesei</name>
    <dbReference type="NCBI Taxonomy" id="1344414"/>
    <lineage>
        <taxon>Eukaryota</taxon>
        <taxon>Fungi</taxon>
        <taxon>Dikarya</taxon>
        <taxon>Ascomycota</taxon>
        <taxon>Pezizomycotina</taxon>
        <taxon>Sordariomycetes</taxon>
        <taxon>Hypocreomycetidae</taxon>
        <taxon>Hypocreales</taxon>
        <taxon>Hypocreaceae</taxon>
        <taxon>Trichoderma</taxon>
    </lineage>
</organism>
<accession>A0A024SJM5</accession>
<dbReference type="KEGG" id="trr:M419DRAFT_116954"/>